<keyword evidence="2" id="KW-1185">Reference proteome</keyword>
<gene>
    <name evidence="1" type="ORF">ACFO4N_10060</name>
</gene>
<reference evidence="2" key="1">
    <citation type="journal article" date="2019" name="Int. J. Syst. Evol. Microbiol.">
        <title>The Global Catalogue of Microorganisms (GCM) 10K type strain sequencing project: providing services to taxonomists for standard genome sequencing and annotation.</title>
        <authorList>
            <consortium name="The Broad Institute Genomics Platform"/>
            <consortium name="The Broad Institute Genome Sequencing Center for Infectious Disease"/>
            <person name="Wu L."/>
            <person name="Ma J."/>
        </authorList>
    </citation>
    <scope>NUCLEOTIDE SEQUENCE [LARGE SCALE GENOMIC DNA]</scope>
    <source>
        <strain evidence="2">CGMCC 1.16306</strain>
    </source>
</reference>
<proteinExistence type="predicted"/>
<sequence>MTKHHMVKDLQDEGRAAYYLDVDRMMNEGLAGGTVNLKYDHPSVDYYHDIVKSEPKPRKP</sequence>
<dbReference type="EMBL" id="JBHSFW010000005">
    <property type="protein sequence ID" value="MFC4619056.1"/>
    <property type="molecule type" value="Genomic_DNA"/>
</dbReference>
<evidence type="ECO:0008006" key="3">
    <source>
        <dbReference type="Google" id="ProtNLM"/>
    </source>
</evidence>
<name>A0ABV9GP45_9BACL</name>
<accession>A0ABV9GP45</accession>
<comment type="caution">
    <text evidence="1">The sequence shown here is derived from an EMBL/GenBank/DDBJ whole genome shotgun (WGS) entry which is preliminary data.</text>
</comment>
<evidence type="ECO:0000313" key="2">
    <source>
        <dbReference type="Proteomes" id="UP001596022"/>
    </source>
</evidence>
<organism evidence="1 2">
    <name type="scientific">Camelliibacillus cellulosilyticus</name>
    <dbReference type="NCBI Taxonomy" id="2174486"/>
    <lineage>
        <taxon>Bacteria</taxon>
        <taxon>Bacillati</taxon>
        <taxon>Bacillota</taxon>
        <taxon>Bacilli</taxon>
        <taxon>Bacillales</taxon>
        <taxon>Sporolactobacillaceae</taxon>
        <taxon>Camelliibacillus</taxon>
    </lineage>
</organism>
<protein>
    <recommendedName>
        <fullName evidence="3">Fur-regulated basic protein A</fullName>
    </recommendedName>
</protein>
<dbReference type="RefSeq" id="WP_376846155.1">
    <property type="nucleotide sequence ID" value="NZ_JBHSFW010000005.1"/>
</dbReference>
<dbReference type="Proteomes" id="UP001596022">
    <property type="component" value="Unassembled WGS sequence"/>
</dbReference>
<evidence type="ECO:0000313" key="1">
    <source>
        <dbReference type="EMBL" id="MFC4619056.1"/>
    </source>
</evidence>